<keyword evidence="1" id="KW-0175">Coiled coil</keyword>
<keyword evidence="2" id="KW-0472">Membrane</keyword>
<evidence type="ECO:0000313" key="4">
    <source>
        <dbReference type="Proteomes" id="UP000228945"/>
    </source>
</evidence>
<dbReference type="InterPro" id="IPR007060">
    <property type="entry name" value="FtsL/DivIC"/>
</dbReference>
<dbReference type="OrthoDB" id="9815600at2"/>
<evidence type="ECO:0000256" key="1">
    <source>
        <dbReference type="SAM" id="Coils"/>
    </source>
</evidence>
<feature type="transmembrane region" description="Helical" evidence="2">
    <location>
        <begin position="12"/>
        <end position="33"/>
    </location>
</feature>
<reference evidence="3 4" key="1">
    <citation type="submission" date="2017-10" db="EMBL/GenBank/DDBJ databases">
        <title>Genome sequence of Caulobacter mirabilis FWC38.</title>
        <authorList>
            <person name="Fiebig A."/>
            <person name="Crosson S."/>
        </authorList>
    </citation>
    <scope>NUCLEOTIDE SEQUENCE [LARGE SCALE GENOMIC DNA]</scope>
    <source>
        <strain evidence="3 4">FWC 38</strain>
    </source>
</reference>
<dbReference type="Pfam" id="PF04977">
    <property type="entry name" value="DivIC"/>
    <property type="match status" value="1"/>
</dbReference>
<dbReference type="RefSeq" id="WP_099622252.1">
    <property type="nucleotide sequence ID" value="NZ_CP024201.1"/>
</dbReference>
<keyword evidence="2" id="KW-0812">Transmembrane</keyword>
<organism evidence="3 4">
    <name type="scientific">Caulobacter mirabilis</name>
    <dbReference type="NCBI Taxonomy" id="69666"/>
    <lineage>
        <taxon>Bacteria</taxon>
        <taxon>Pseudomonadati</taxon>
        <taxon>Pseudomonadota</taxon>
        <taxon>Alphaproteobacteria</taxon>
        <taxon>Caulobacterales</taxon>
        <taxon>Caulobacteraceae</taxon>
        <taxon>Caulobacter</taxon>
    </lineage>
</organism>
<dbReference type="AlphaFoldDB" id="A0A2D2AYE2"/>
<protein>
    <submittedName>
        <fullName evidence="3">Septum formation initiator</fullName>
    </submittedName>
</protein>
<name>A0A2D2AYE2_9CAUL</name>
<accession>A0A2D2AYE2</accession>
<dbReference type="Proteomes" id="UP000228945">
    <property type="component" value="Chromosome"/>
</dbReference>
<evidence type="ECO:0000313" key="3">
    <source>
        <dbReference type="EMBL" id="ATQ43001.1"/>
    </source>
</evidence>
<gene>
    <name evidence="3" type="ORF">CSW64_11575</name>
</gene>
<keyword evidence="4" id="KW-1185">Reference proteome</keyword>
<sequence length="98" mass="11219">MFQRVQPILPTIALLGLIVYFVFHGLTGERGLLLSSQRQMILNARSEELGDLRKRRVDLEARARLLRDNSLSADLLEERARSLLGFADPKDYVIRTKP</sequence>
<proteinExistence type="predicted"/>
<feature type="coiled-coil region" evidence="1">
    <location>
        <begin position="42"/>
        <end position="69"/>
    </location>
</feature>
<evidence type="ECO:0000256" key="2">
    <source>
        <dbReference type="SAM" id="Phobius"/>
    </source>
</evidence>
<keyword evidence="2" id="KW-1133">Transmembrane helix</keyword>
<dbReference type="EMBL" id="CP024201">
    <property type="protein sequence ID" value="ATQ43001.1"/>
    <property type="molecule type" value="Genomic_DNA"/>
</dbReference>
<dbReference type="KEGG" id="cmb:CSW64_11575"/>